<feature type="domain" description="GFO/IDH/MocA-like oxidoreductase" evidence="2">
    <location>
        <begin position="140"/>
        <end position="271"/>
    </location>
</feature>
<accession>A0A3B0RAC6</accession>
<feature type="non-terminal residue" evidence="3">
    <location>
        <position position="302"/>
    </location>
</feature>
<reference evidence="3" key="1">
    <citation type="submission" date="2018-06" db="EMBL/GenBank/DDBJ databases">
        <authorList>
            <person name="Zhirakovskaya E."/>
        </authorList>
    </citation>
    <scope>NUCLEOTIDE SEQUENCE</scope>
</reference>
<dbReference type="PANTHER" id="PTHR43377">
    <property type="entry name" value="BILIVERDIN REDUCTASE A"/>
    <property type="match status" value="1"/>
</dbReference>
<evidence type="ECO:0000259" key="2">
    <source>
        <dbReference type="Pfam" id="PF22725"/>
    </source>
</evidence>
<organism evidence="3">
    <name type="scientific">hydrothermal vent metagenome</name>
    <dbReference type="NCBI Taxonomy" id="652676"/>
    <lineage>
        <taxon>unclassified sequences</taxon>
        <taxon>metagenomes</taxon>
        <taxon>ecological metagenomes</taxon>
    </lineage>
</organism>
<evidence type="ECO:0000259" key="1">
    <source>
        <dbReference type="Pfam" id="PF01408"/>
    </source>
</evidence>
<dbReference type="PANTHER" id="PTHR43377:SF1">
    <property type="entry name" value="BILIVERDIN REDUCTASE A"/>
    <property type="match status" value="1"/>
</dbReference>
<dbReference type="InterPro" id="IPR051450">
    <property type="entry name" value="Gfo/Idh/MocA_Oxidoreductases"/>
</dbReference>
<dbReference type="InterPro" id="IPR000683">
    <property type="entry name" value="Gfo/Idh/MocA-like_OxRdtase_N"/>
</dbReference>
<dbReference type="AlphaFoldDB" id="A0A3B0RAC6"/>
<dbReference type="Gene3D" id="3.30.360.10">
    <property type="entry name" value="Dihydrodipicolinate Reductase, domain 2"/>
    <property type="match status" value="1"/>
</dbReference>
<name>A0A3B0RAC6_9ZZZZ</name>
<dbReference type="EMBL" id="UOEA01000077">
    <property type="protein sequence ID" value="VAV84898.1"/>
    <property type="molecule type" value="Genomic_DNA"/>
</dbReference>
<dbReference type="Pfam" id="PF01408">
    <property type="entry name" value="GFO_IDH_MocA"/>
    <property type="match status" value="1"/>
</dbReference>
<dbReference type="InterPro" id="IPR055170">
    <property type="entry name" value="GFO_IDH_MocA-like_dom"/>
</dbReference>
<evidence type="ECO:0000313" key="3">
    <source>
        <dbReference type="EMBL" id="VAV84898.1"/>
    </source>
</evidence>
<dbReference type="InterPro" id="IPR036291">
    <property type="entry name" value="NAD(P)-bd_dom_sf"/>
</dbReference>
<gene>
    <name evidence="3" type="ORF">MNBD_DELTA01-835</name>
</gene>
<sequence length="302" mass="33196">MRKIKIYGAGSIGNHLAHASRNLGYEVLISDIDEDALRRTKEEIYPDRYGKWDDSIRLSLVKEIPADEYFDVVFIGTPPDTHMALALKTLKEETPKVLLIEKPLCTPDLKNAQALFEASEASDTTVLVGYNHGLGDNTVEMERLMAEGVIGTAITLYGGIHEHWGGIFKAHPWLSGPSDTYLGFAGRGGGACGEHSHGIHIWQHFAHLLGKGKIVEVSAIMDIVDDGKVNYDSFCNLNLRTEKGFVGTVAQDVITAPAKKYMKLQGDAGFLEWHVNYSSEGDAVMVSRDGKEGEVNILPKTR</sequence>
<dbReference type="SUPFAM" id="SSF55347">
    <property type="entry name" value="Glyceraldehyde-3-phosphate dehydrogenase-like, C-terminal domain"/>
    <property type="match status" value="1"/>
</dbReference>
<protein>
    <submittedName>
        <fullName evidence="3">Dehydrogenase-like protein</fullName>
    </submittedName>
</protein>
<dbReference type="GO" id="GO:0000166">
    <property type="term" value="F:nucleotide binding"/>
    <property type="evidence" value="ECO:0007669"/>
    <property type="project" value="InterPro"/>
</dbReference>
<dbReference type="Pfam" id="PF22725">
    <property type="entry name" value="GFO_IDH_MocA_C3"/>
    <property type="match status" value="1"/>
</dbReference>
<proteinExistence type="predicted"/>
<dbReference type="SUPFAM" id="SSF51735">
    <property type="entry name" value="NAD(P)-binding Rossmann-fold domains"/>
    <property type="match status" value="1"/>
</dbReference>
<dbReference type="Gene3D" id="3.40.50.720">
    <property type="entry name" value="NAD(P)-binding Rossmann-like Domain"/>
    <property type="match status" value="1"/>
</dbReference>
<feature type="domain" description="Gfo/Idh/MocA-like oxidoreductase N-terminal" evidence="1">
    <location>
        <begin position="4"/>
        <end position="130"/>
    </location>
</feature>